<dbReference type="PANTHER" id="PTHR35191">
    <property type="entry name" value="PROPHAGE SIDE TAIL FIBER PROTEIN HOMOLOG STFQ-RELATED"/>
    <property type="match status" value="1"/>
</dbReference>
<feature type="domain" description="Phage tail fibre protein N-terminal" evidence="1">
    <location>
        <begin position="1"/>
        <end position="150"/>
    </location>
</feature>
<dbReference type="InterPro" id="IPR022225">
    <property type="entry name" value="Phage_tail_fibre_N"/>
</dbReference>
<organism evidence="2 3">
    <name type="scientific">Clostridium frigoriphilum</name>
    <dbReference type="NCBI Taxonomy" id="443253"/>
    <lineage>
        <taxon>Bacteria</taxon>
        <taxon>Bacillati</taxon>
        <taxon>Bacillota</taxon>
        <taxon>Clostridia</taxon>
        <taxon>Eubacteriales</taxon>
        <taxon>Clostridiaceae</taxon>
        <taxon>Clostridium</taxon>
    </lineage>
</organism>
<dbReference type="InterPro" id="IPR051934">
    <property type="entry name" value="Phage_Tail_Fiber_Structural"/>
</dbReference>
<dbReference type="Pfam" id="PF12571">
    <property type="entry name" value="Phage_tail_fib"/>
    <property type="match status" value="1"/>
</dbReference>
<keyword evidence="3" id="KW-1185">Reference proteome</keyword>
<name>A0ABU7UUA1_9CLOT</name>
<protein>
    <submittedName>
        <fullName evidence="2">Phage tail protein</fullName>
    </submittedName>
</protein>
<sequence length="258" mass="28335">MAEQFYTILTNVGKAKIANSLPTGTKINLTTLKVGDSNGTYYNPVETQTDIIHKVYECSITSIETDPTNPNWIVISSAIPSSVGGFMIREAGIYDDANNLIAIGKYPETYKPVASDGSTKELYIKMTLEVTNATSVELKIDPTVILATKKDITILDTKIEQFEADNVHSINTINNAMADNSTYSTYKTNVDANGIFTTIQYKRKNGTLILKSILSGGTTPKYTTRTETEYLTDGTTVSVTRVYSITYTLDKVTSEVLQ</sequence>
<accession>A0ABU7UUA1</accession>
<dbReference type="RefSeq" id="WP_216247934.1">
    <property type="nucleotide sequence ID" value="NZ_JAZHFS010000033.1"/>
</dbReference>
<comment type="caution">
    <text evidence="2">The sequence shown here is derived from an EMBL/GenBank/DDBJ whole genome shotgun (WGS) entry which is preliminary data.</text>
</comment>
<dbReference type="PANTHER" id="PTHR35191:SF1">
    <property type="entry name" value="PROPHAGE SIDE TAIL FIBER PROTEIN HOMOLOG STFQ-RELATED"/>
    <property type="match status" value="1"/>
</dbReference>
<evidence type="ECO:0000313" key="2">
    <source>
        <dbReference type="EMBL" id="MEF2114932.1"/>
    </source>
</evidence>
<evidence type="ECO:0000259" key="1">
    <source>
        <dbReference type="Pfam" id="PF12571"/>
    </source>
</evidence>
<proteinExistence type="predicted"/>
<evidence type="ECO:0000313" key="3">
    <source>
        <dbReference type="Proteomes" id="UP001498469"/>
    </source>
</evidence>
<dbReference type="Proteomes" id="UP001498469">
    <property type="component" value="Unassembled WGS sequence"/>
</dbReference>
<gene>
    <name evidence="2" type="ORF">SJI18_21825</name>
</gene>
<reference evidence="2 3" key="1">
    <citation type="submission" date="2023-11" db="EMBL/GenBank/DDBJ databases">
        <title>Draft genome sequence of a psychrophilic Clostridium strain from permafrost water brine.</title>
        <authorList>
            <person name="Shcherbakova V.A."/>
            <person name="Trubitsyn V.E."/>
            <person name="Zakharyuk A.G."/>
        </authorList>
    </citation>
    <scope>NUCLEOTIDE SEQUENCE [LARGE SCALE GENOMIC DNA]</scope>
    <source>
        <strain evidence="2 3">14F</strain>
    </source>
</reference>
<dbReference type="EMBL" id="JAZHFS010000033">
    <property type="protein sequence ID" value="MEF2114932.1"/>
    <property type="molecule type" value="Genomic_DNA"/>
</dbReference>